<accession>A0AAD9KD14</accession>
<comment type="subunit">
    <text evidence="8">Component of the STAGA transcription coactivator-HAT complex, at least composed of SUPT3H, SUPT7L, GCN5L2, TAF5L, TAF6L, TADA3L, TAD1L, TAF10, TAF12 and TAF9.</text>
</comment>
<evidence type="ECO:0000256" key="9">
    <source>
        <dbReference type="ARBA" id="ARBA00074250"/>
    </source>
</evidence>
<name>A0AAD9KD14_9ANNE</name>
<keyword evidence="6" id="KW-0804">Transcription</keyword>
<dbReference type="CDD" id="cd06847">
    <property type="entry name" value="HFD_SUPT7L"/>
    <property type="match status" value="1"/>
</dbReference>
<dbReference type="GO" id="GO:0003713">
    <property type="term" value="F:transcription coactivator activity"/>
    <property type="evidence" value="ECO:0007669"/>
    <property type="project" value="TreeGrafter"/>
</dbReference>
<keyword evidence="3" id="KW-0597">Phosphoprotein</keyword>
<sequence>MSTHWGEIPNVQDTDSGIAALEREQMTKPRPTDVEGPPLHQPSQPDSTGSMHPFYCGFGPSPPEIDTRNCRKLLRRSVAAICCHAGYDNCGELVLETLTDVCSEYYLQMTQLLRRAVDNEAMMGGTGFSDVIEQVFHEMGIGSPRVLHDFYQTRIINYHHNMEKTCEQLVEEYNHIRNPDVKTSEDDKPINKVKEESTSDIQFPAVAEEESGETEQVIHLEGLGLDINIVSEPSGSLSADDEAILLCLFNPQENVCLHSLLYVNVSLSRSNLDVYDQMSTPAQGEVANTPLVGSEGESIQDPGSVSVSDIMSPPSTGLRTGKPPPVKK</sequence>
<protein>
    <recommendedName>
        <fullName evidence="9">STAGA complex 65 subunit gamma</fullName>
    </recommendedName>
    <alternativeName>
        <fullName evidence="11">SPTF-associated factor 65 gamma</fullName>
    </alternativeName>
    <alternativeName>
        <fullName evidence="10">Suppressor of Ty 7-like</fullName>
    </alternativeName>
</protein>
<evidence type="ECO:0000256" key="10">
    <source>
        <dbReference type="ARBA" id="ARBA00082307"/>
    </source>
</evidence>
<evidence type="ECO:0000256" key="5">
    <source>
        <dbReference type="ARBA" id="ARBA00023015"/>
    </source>
</evidence>
<evidence type="ECO:0000256" key="3">
    <source>
        <dbReference type="ARBA" id="ARBA00022553"/>
    </source>
</evidence>
<evidence type="ECO:0000313" key="15">
    <source>
        <dbReference type="Proteomes" id="UP001208570"/>
    </source>
</evidence>
<feature type="region of interest" description="Disordered" evidence="12">
    <location>
        <begin position="286"/>
        <end position="328"/>
    </location>
</feature>
<dbReference type="GO" id="GO:0000124">
    <property type="term" value="C:SAGA complex"/>
    <property type="evidence" value="ECO:0007669"/>
    <property type="project" value="InterPro"/>
</dbReference>
<dbReference type="AlphaFoldDB" id="A0AAD9KD14"/>
<comment type="caution">
    <text evidence="14">The sequence shown here is derived from an EMBL/GenBank/DDBJ whole genome shotgun (WGS) entry which is preliminary data.</text>
</comment>
<dbReference type="GO" id="GO:0005634">
    <property type="term" value="C:nucleus"/>
    <property type="evidence" value="ECO:0007669"/>
    <property type="project" value="UniProtKB-SubCell"/>
</dbReference>
<evidence type="ECO:0000256" key="4">
    <source>
        <dbReference type="ARBA" id="ARBA00022843"/>
    </source>
</evidence>
<keyword evidence="5" id="KW-0805">Transcription regulation</keyword>
<evidence type="ECO:0000256" key="8">
    <source>
        <dbReference type="ARBA" id="ARBA00065102"/>
    </source>
</evidence>
<dbReference type="Pfam" id="PF07524">
    <property type="entry name" value="Bromo_TP"/>
    <property type="match status" value="1"/>
</dbReference>
<keyword evidence="7" id="KW-0539">Nucleus</keyword>
<dbReference type="Gene3D" id="1.10.20.10">
    <property type="entry name" value="Histone, subunit A"/>
    <property type="match status" value="1"/>
</dbReference>
<evidence type="ECO:0000256" key="1">
    <source>
        <dbReference type="ARBA" id="ARBA00004123"/>
    </source>
</evidence>
<dbReference type="EMBL" id="JAODUP010000012">
    <property type="protein sequence ID" value="KAK2169081.1"/>
    <property type="molecule type" value="Genomic_DNA"/>
</dbReference>
<evidence type="ECO:0000256" key="12">
    <source>
        <dbReference type="SAM" id="MobiDB-lite"/>
    </source>
</evidence>
<evidence type="ECO:0000256" key="6">
    <source>
        <dbReference type="ARBA" id="ARBA00023163"/>
    </source>
</evidence>
<evidence type="ECO:0000259" key="13">
    <source>
        <dbReference type="SMART" id="SM00576"/>
    </source>
</evidence>
<dbReference type="SMART" id="SM00576">
    <property type="entry name" value="BTP"/>
    <property type="match status" value="1"/>
</dbReference>
<comment type="subcellular location">
    <subcellularLocation>
        <location evidence="1">Nucleus</location>
    </subcellularLocation>
</comment>
<organism evidence="14 15">
    <name type="scientific">Paralvinella palmiformis</name>
    <dbReference type="NCBI Taxonomy" id="53620"/>
    <lineage>
        <taxon>Eukaryota</taxon>
        <taxon>Metazoa</taxon>
        <taxon>Spiralia</taxon>
        <taxon>Lophotrochozoa</taxon>
        <taxon>Annelida</taxon>
        <taxon>Polychaeta</taxon>
        <taxon>Sedentaria</taxon>
        <taxon>Canalipalpata</taxon>
        <taxon>Terebellida</taxon>
        <taxon>Terebelliformia</taxon>
        <taxon>Alvinellidae</taxon>
        <taxon>Paralvinella</taxon>
    </lineage>
</organism>
<dbReference type="PANTHER" id="PTHR28598:SF1">
    <property type="entry name" value="STAGA COMPLEX 65 SUBUNIT GAMMA"/>
    <property type="match status" value="1"/>
</dbReference>
<feature type="compositionally biased region" description="Polar residues" evidence="12">
    <location>
        <begin position="301"/>
        <end position="318"/>
    </location>
</feature>
<feature type="compositionally biased region" description="Polar residues" evidence="12">
    <location>
        <begin position="41"/>
        <end position="50"/>
    </location>
</feature>
<feature type="domain" description="Bromodomain associated" evidence="13">
    <location>
        <begin position="67"/>
        <end position="145"/>
    </location>
</feature>
<dbReference type="InterPro" id="IPR006565">
    <property type="entry name" value="BTP"/>
</dbReference>
<proteinExistence type="predicted"/>
<dbReference type="FunFam" id="1.10.20.10:FF:000034">
    <property type="entry name" value="STAGA complex 65 subunit gamma"/>
    <property type="match status" value="1"/>
</dbReference>
<evidence type="ECO:0000256" key="2">
    <source>
        <dbReference type="ARBA" id="ARBA00022499"/>
    </source>
</evidence>
<dbReference type="InterPro" id="IPR009072">
    <property type="entry name" value="Histone-fold"/>
</dbReference>
<evidence type="ECO:0000313" key="14">
    <source>
        <dbReference type="EMBL" id="KAK2169081.1"/>
    </source>
</evidence>
<dbReference type="PANTHER" id="PTHR28598">
    <property type="entry name" value="STAGA COMPLEX 65 SUBUNIT GAMMA"/>
    <property type="match status" value="1"/>
</dbReference>
<gene>
    <name evidence="14" type="ORF">LSH36_12g09025</name>
</gene>
<keyword evidence="2" id="KW-1017">Isopeptide bond</keyword>
<reference evidence="14" key="1">
    <citation type="journal article" date="2023" name="Mol. Biol. Evol.">
        <title>Third-Generation Sequencing Reveals the Adaptive Role of the Epigenome in Three Deep-Sea Polychaetes.</title>
        <authorList>
            <person name="Perez M."/>
            <person name="Aroh O."/>
            <person name="Sun Y."/>
            <person name="Lan Y."/>
            <person name="Juniper S.K."/>
            <person name="Young C.R."/>
            <person name="Angers B."/>
            <person name="Qian P.Y."/>
        </authorList>
    </citation>
    <scope>NUCLEOTIDE SEQUENCE</scope>
    <source>
        <strain evidence="14">P08H-3</strain>
    </source>
</reference>
<evidence type="ECO:0000256" key="11">
    <source>
        <dbReference type="ARBA" id="ARBA00084075"/>
    </source>
</evidence>
<dbReference type="Proteomes" id="UP001208570">
    <property type="component" value="Unassembled WGS sequence"/>
</dbReference>
<dbReference type="GO" id="GO:0046982">
    <property type="term" value="F:protein heterodimerization activity"/>
    <property type="evidence" value="ECO:0007669"/>
    <property type="project" value="InterPro"/>
</dbReference>
<keyword evidence="4" id="KW-0832">Ubl conjugation</keyword>
<keyword evidence="15" id="KW-1185">Reference proteome</keyword>
<evidence type="ECO:0000256" key="7">
    <source>
        <dbReference type="ARBA" id="ARBA00023242"/>
    </source>
</evidence>
<dbReference type="InterPro" id="IPR039460">
    <property type="entry name" value="SUPT7L/Spt7"/>
</dbReference>
<feature type="region of interest" description="Disordered" evidence="12">
    <location>
        <begin position="28"/>
        <end position="55"/>
    </location>
</feature>